<sequence length="311" mass="33597">MTDLLRKGMKINHLRLAAALLTEAKLTDAAHALGIAQPAASRLASEIETIIDAQFYQREGRGIALTPEGHALAIRADRILNEIGDAGREIDELRRGLTGTVAIGAVTGPAIDLVLPVVRHARIDMPAAQVEIEVATSDHLRDMVLDRRLDFALARLPEDSTATLFDYTPIGVEPVSLIARQNHPLMRAQADTSLESLLNYDWVMPASGAILRQTVERALRDLGHAPPARVLNTSSFLLTLAAVSQTNAIAPIASAVAHIFGADGQIQTLNTTLELAVDEFGILTRAGTHLTPTAERLRDLIMDMGKRNQTN</sequence>
<dbReference type="PANTHER" id="PTHR30419">
    <property type="entry name" value="HTH-TYPE TRANSCRIPTIONAL REGULATOR YBHD"/>
    <property type="match status" value="1"/>
</dbReference>
<dbReference type="EMBL" id="CP012023">
    <property type="protein sequence ID" value="ALI55177.1"/>
    <property type="molecule type" value="Genomic_DNA"/>
</dbReference>
<dbReference type="GO" id="GO:0003677">
    <property type="term" value="F:DNA binding"/>
    <property type="evidence" value="ECO:0007669"/>
    <property type="project" value="UniProtKB-KW"/>
</dbReference>
<dbReference type="SUPFAM" id="SSF53850">
    <property type="entry name" value="Periplasmic binding protein-like II"/>
    <property type="match status" value="1"/>
</dbReference>
<dbReference type="Gene3D" id="1.10.10.10">
    <property type="entry name" value="Winged helix-like DNA-binding domain superfamily/Winged helix DNA-binding domain"/>
    <property type="match status" value="1"/>
</dbReference>
<keyword evidence="2" id="KW-0805">Transcription regulation</keyword>
<evidence type="ECO:0000313" key="6">
    <source>
        <dbReference type="Proteomes" id="UP000064920"/>
    </source>
</evidence>
<dbReference type="InterPro" id="IPR000847">
    <property type="entry name" value="LysR_HTH_N"/>
</dbReference>
<dbReference type="PANTHER" id="PTHR30419:SF8">
    <property type="entry name" value="NITROGEN ASSIMILATION TRANSCRIPTIONAL ACTIVATOR-RELATED"/>
    <property type="match status" value="1"/>
</dbReference>
<dbReference type="PATRIC" id="fig|1397108.4.peg.1259"/>
<reference evidence="5 6" key="1">
    <citation type="submission" date="2015-05" db="EMBL/GenBank/DDBJ databases">
        <authorList>
            <person name="Wang D.B."/>
            <person name="Wang M."/>
        </authorList>
    </citation>
    <scope>NUCLEOTIDE SEQUENCE [LARGE SCALE GENOMIC DNA]</scope>
    <source>
        <strain evidence="5 6">IMCC 12053</strain>
    </source>
</reference>
<dbReference type="Pfam" id="PF03466">
    <property type="entry name" value="LysR_substrate"/>
    <property type="match status" value="1"/>
</dbReference>
<protein>
    <submittedName>
        <fullName evidence="5">Transcriptional regulator, LysR family</fullName>
    </submittedName>
</protein>
<name>A0A0P0A3Z7_9RHOB</name>
<keyword evidence="6" id="KW-1185">Reference proteome</keyword>
<dbReference type="AlphaFoldDB" id="A0A0P0A3Z7"/>
<dbReference type="InterPro" id="IPR050950">
    <property type="entry name" value="HTH-type_LysR_regulators"/>
</dbReference>
<dbReference type="RefSeq" id="WP_062216677.1">
    <property type="nucleotide sequence ID" value="NZ_CP012023.1"/>
</dbReference>
<evidence type="ECO:0000256" key="2">
    <source>
        <dbReference type="ARBA" id="ARBA00023015"/>
    </source>
</evidence>
<accession>A0A0P0A3Z7</accession>
<dbReference type="InterPro" id="IPR036388">
    <property type="entry name" value="WH-like_DNA-bd_sf"/>
</dbReference>
<dbReference type="SUPFAM" id="SSF46785">
    <property type="entry name" value="Winged helix' DNA-binding domain"/>
    <property type="match status" value="1"/>
</dbReference>
<evidence type="ECO:0000313" key="5">
    <source>
        <dbReference type="EMBL" id="ALI55177.1"/>
    </source>
</evidence>
<evidence type="ECO:0000256" key="1">
    <source>
        <dbReference type="ARBA" id="ARBA00009437"/>
    </source>
</evidence>
<organism evidence="5 6">
    <name type="scientific">Celeribacter marinus</name>
    <dbReference type="NCBI Taxonomy" id="1397108"/>
    <lineage>
        <taxon>Bacteria</taxon>
        <taxon>Pseudomonadati</taxon>
        <taxon>Pseudomonadota</taxon>
        <taxon>Alphaproteobacteria</taxon>
        <taxon>Rhodobacterales</taxon>
        <taxon>Roseobacteraceae</taxon>
        <taxon>Celeribacter</taxon>
    </lineage>
</organism>
<dbReference type="InterPro" id="IPR005119">
    <property type="entry name" value="LysR_subst-bd"/>
</dbReference>
<dbReference type="GO" id="GO:0005829">
    <property type="term" value="C:cytosol"/>
    <property type="evidence" value="ECO:0007669"/>
    <property type="project" value="TreeGrafter"/>
</dbReference>
<dbReference type="OrthoDB" id="9803030at2"/>
<dbReference type="Proteomes" id="UP000064920">
    <property type="component" value="Chromosome"/>
</dbReference>
<dbReference type="InterPro" id="IPR036390">
    <property type="entry name" value="WH_DNA-bd_sf"/>
</dbReference>
<dbReference type="PROSITE" id="PS50931">
    <property type="entry name" value="HTH_LYSR"/>
    <property type="match status" value="1"/>
</dbReference>
<keyword evidence="3" id="KW-0238">DNA-binding</keyword>
<comment type="similarity">
    <text evidence="1">Belongs to the LysR transcriptional regulatory family.</text>
</comment>
<dbReference type="GO" id="GO:0003700">
    <property type="term" value="F:DNA-binding transcription factor activity"/>
    <property type="evidence" value="ECO:0007669"/>
    <property type="project" value="InterPro"/>
</dbReference>
<keyword evidence="4" id="KW-0804">Transcription</keyword>
<evidence type="ECO:0000256" key="4">
    <source>
        <dbReference type="ARBA" id="ARBA00023163"/>
    </source>
</evidence>
<dbReference type="Pfam" id="PF00126">
    <property type="entry name" value="HTH_1"/>
    <property type="match status" value="1"/>
</dbReference>
<dbReference type="KEGG" id="cmar:IMCC12053_1229"/>
<evidence type="ECO:0000256" key="3">
    <source>
        <dbReference type="ARBA" id="ARBA00023125"/>
    </source>
</evidence>
<dbReference type="Gene3D" id="3.40.190.290">
    <property type="match status" value="1"/>
</dbReference>
<dbReference type="STRING" id="1397108.IMCC12053_1229"/>
<proteinExistence type="inferred from homology"/>
<gene>
    <name evidence="5" type="ORF">IMCC12053_1229</name>
</gene>